<accession>A0A5B7K1G8</accession>
<dbReference type="Proteomes" id="UP000324222">
    <property type="component" value="Unassembled WGS sequence"/>
</dbReference>
<keyword evidence="2" id="KW-1185">Reference proteome</keyword>
<gene>
    <name evidence="1" type="ORF">E2C01_095937</name>
</gene>
<proteinExistence type="predicted"/>
<sequence>MGNPAATLLRPMTPRPRRPHCLHTLTCMF</sequence>
<comment type="caution">
    <text evidence="1">The sequence shown here is derived from an EMBL/GenBank/DDBJ whole genome shotgun (WGS) entry which is preliminary data.</text>
</comment>
<name>A0A5B7K1G8_PORTR</name>
<protein>
    <submittedName>
        <fullName evidence="1">Uncharacterized protein</fullName>
    </submittedName>
</protein>
<evidence type="ECO:0000313" key="1">
    <source>
        <dbReference type="EMBL" id="MPD00464.1"/>
    </source>
</evidence>
<organism evidence="1 2">
    <name type="scientific">Portunus trituberculatus</name>
    <name type="common">Swimming crab</name>
    <name type="synonym">Neptunus trituberculatus</name>
    <dbReference type="NCBI Taxonomy" id="210409"/>
    <lineage>
        <taxon>Eukaryota</taxon>
        <taxon>Metazoa</taxon>
        <taxon>Ecdysozoa</taxon>
        <taxon>Arthropoda</taxon>
        <taxon>Crustacea</taxon>
        <taxon>Multicrustacea</taxon>
        <taxon>Malacostraca</taxon>
        <taxon>Eumalacostraca</taxon>
        <taxon>Eucarida</taxon>
        <taxon>Decapoda</taxon>
        <taxon>Pleocyemata</taxon>
        <taxon>Brachyura</taxon>
        <taxon>Eubrachyura</taxon>
        <taxon>Portunoidea</taxon>
        <taxon>Portunidae</taxon>
        <taxon>Portuninae</taxon>
        <taxon>Portunus</taxon>
    </lineage>
</organism>
<evidence type="ECO:0000313" key="2">
    <source>
        <dbReference type="Proteomes" id="UP000324222"/>
    </source>
</evidence>
<dbReference type="AlphaFoldDB" id="A0A5B7K1G8"/>
<dbReference type="EMBL" id="VSRR010123026">
    <property type="protein sequence ID" value="MPD00464.1"/>
    <property type="molecule type" value="Genomic_DNA"/>
</dbReference>
<reference evidence="1 2" key="1">
    <citation type="submission" date="2019-05" db="EMBL/GenBank/DDBJ databases">
        <title>Another draft genome of Portunus trituberculatus and its Hox gene families provides insights of decapod evolution.</title>
        <authorList>
            <person name="Jeong J.-H."/>
            <person name="Song I."/>
            <person name="Kim S."/>
            <person name="Choi T."/>
            <person name="Kim D."/>
            <person name="Ryu S."/>
            <person name="Kim W."/>
        </authorList>
    </citation>
    <scope>NUCLEOTIDE SEQUENCE [LARGE SCALE GENOMIC DNA]</scope>
    <source>
        <tissue evidence="1">Muscle</tissue>
    </source>
</reference>